<reference evidence="2 3" key="1">
    <citation type="submission" date="2018-06" db="EMBL/GenBank/DDBJ databases">
        <title>Halonotius sp. F13-13 a new haloarchaeeon isolated from a solar saltern from Isla Cristina, Huelva, Spain.</title>
        <authorList>
            <person name="Duran-Viseras A."/>
            <person name="Sanchez-Porro C."/>
            <person name="Ventosa A."/>
        </authorList>
    </citation>
    <scope>NUCLEOTIDE SEQUENCE [LARGE SCALE GENOMIC DNA]</scope>
    <source>
        <strain evidence="2 3">CECT 7525</strain>
    </source>
</reference>
<dbReference type="OrthoDB" id="202478at2157"/>
<accession>A0A3A6PYR8</accession>
<organism evidence="2 3">
    <name type="scientific">Halonotius pteroides</name>
    <dbReference type="NCBI Taxonomy" id="268735"/>
    <lineage>
        <taxon>Archaea</taxon>
        <taxon>Methanobacteriati</taxon>
        <taxon>Methanobacteriota</taxon>
        <taxon>Stenosarchaea group</taxon>
        <taxon>Halobacteria</taxon>
        <taxon>Halobacteriales</taxon>
        <taxon>Haloferacaceae</taxon>
        <taxon>Halonotius</taxon>
    </lineage>
</organism>
<evidence type="ECO:0000259" key="1">
    <source>
        <dbReference type="Pfam" id="PF00582"/>
    </source>
</evidence>
<dbReference type="SUPFAM" id="SSF52402">
    <property type="entry name" value="Adenine nucleotide alpha hydrolases-like"/>
    <property type="match status" value="1"/>
</dbReference>
<feature type="domain" description="UspA" evidence="1">
    <location>
        <begin position="49"/>
        <end position="140"/>
    </location>
</feature>
<dbReference type="Gene3D" id="3.40.50.620">
    <property type="entry name" value="HUPs"/>
    <property type="match status" value="1"/>
</dbReference>
<evidence type="ECO:0000313" key="3">
    <source>
        <dbReference type="Proteomes" id="UP000281564"/>
    </source>
</evidence>
<comment type="caution">
    <text evidence="2">The sequence shown here is derived from an EMBL/GenBank/DDBJ whole genome shotgun (WGS) entry which is preliminary data.</text>
</comment>
<name>A0A3A6PYR8_9EURY</name>
<dbReference type="InterPro" id="IPR006016">
    <property type="entry name" value="UspA"/>
</dbReference>
<dbReference type="InterPro" id="IPR014729">
    <property type="entry name" value="Rossmann-like_a/b/a_fold"/>
</dbReference>
<proteinExistence type="predicted"/>
<sequence>MTDRSGLLTRPVVPVSDGDDATETYDALRPEIDPAWCHPLVVSVAAATDGGDTTQRAATDRATDAVDRFASLAAADGIDVATEVLTGEDIAATIIEAANDSDASAIAFHSRGGSDWLDIVAGGVRTALIVKTDIPVVVLPADKQ</sequence>
<dbReference type="RefSeq" id="WP_120085215.1">
    <property type="nucleotide sequence ID" value="NZ_QMDW01000015.1"/>
</dbReference>
<evidence type="ECO:0000313" key="2">
    <source>
        <dbReference type="EMBL" id="RJX48838.1"/>
    </source>
</evidence>
<gene>
    <name evidence="2" type="ORF">DP106_10645</name>
</gene>
<dbReference type="Pfam" id="PF00582">
    <property type="entry name" value="Usp"/>
    <property type="match status" value="1"/>
</dbReference>
<dbReference type="EMBL" id="QMDW01000015">
    <property type="protein sequence ID" value="RJX48838.1"/>
    <property type="molecule type" value="Genomic_DNA"/>
</dbReference>
<dbReference type="Proteomes" id="UP000281564">
    <property type="component" value="Unassembled WGS sequence"/>
</dbReference>
<protein>
    <submittedName>
        <fullName evidence="2">Universal stress protein</fullName>
    </submittedName>
</protein>
<dbReference type="AlphaFoldDB" id="A0A3A6PYR8"/>
<keyword evidence="3" id="KW-1185">Reference proteome</keyword>
<dbReference type="CDD" id="cd00293">
    <property type="entry name" value="USP-like"/>
    <property type="match status" value="1"/>
</dbReference>